<proteinExistence type="predicted"/>
<evidence type="ECO:0000313" key="2">
    <source>
        <dbReference type="EMBL" id="RVW28697.1"/>
    </source>
</evidence>
<feature type="region of interest" description="Disordered" evidence="1">
    <location>
        <begin position="376"/>
        <end position="401"/>
    </location>
</feature>
<name>A0A438CZT1_VITVI</name>
<dbReference type="AlphaFoldDB" id="A0A438CZT1"/>
<feature type="compositionally biased region" description="Basic and acidic residues" evidence="1">
    <location>
        <begin position="247"/>
        <end position="266"/>
    </location>
</feature>
<gene>
    <name evidence="2" type="ORF">CK203_083292</name>
</gene>
<evidence type="ECO:0000313" key="3">
    <source>
        <dbReference type="Proteomes" id="UP000288805"/>
    </source>
</evidence>
<dbReference type="EMBL" id="QGNW01001881">
    <property type="protein sequence ID" value="RVW28697.1"/>
    <property type="molecule type" value="Genomic_DNA"/>
</dbReference>
<organism evidence="2 3">
    <name type="scientific">Vitis vinifera</name>
    <name type="common">Grape</name>
    <dbReference type="NCBI Taxonomy" id="29760"/>
    <lineage>
        <taxon>Eukaryota</taxon>
        <taxon>Viridiplantae</taxon>
        <taxon>Streptophyta</taxon>
        <taxon>Embryophyta</taxon>
        <taxon>Tracheophyta</taxon>
        <taxon>Spermatophyta</taxon>
        <taxon>Magnoliopsida</taxon>
        <taxon>eudicotyledons</taxon>
        <taxon>Gunneridae</taxon>
        <taxon>Pentapetalae</taxon>
        <taxon>rosids</taxon>
        <taxon>Vitales</taxon>
        <taxon>Vitaceae</taxon>
        <taxon>Viteae</taxon>
        <taxon>Vitis</taxon>
    </lineage>
</organism>
<reference evidence="2 3" key="1">
    <citation type="journal article" date="2018" name="PLoS Genet.">
        <title>Population sequencing reveals clonal diversity and ancestral inbreeding in the grapevine cultivar Chardonnay.</title>
        <authorList>
            <person name="Roach M.J."/>
            <person name="Johnson D.L."/>
            <person name="Bohlmann J."/>
            <person name="van Vuuren H.J."/>
            <person name="Jones S.J."/>
            <person name="Pretorius I.S."/>
            <person name="Schmidt S.A."/>
            <person name="Borneman A.R."/>
        </authorList>
    </citation>
    <scope>NUCLEOTIDE SEQUENCE [LARGE SCALE GENOMIC DNA]</scope>
    <source>
        <strain evidence="3">cv. Chardonnay</strain>
        <tissue evidence="2">Leaf</tissue>
    </source>
</reference>
<protein>
    <submittedName>
        <fullName evidence="2">Uncharacterized protein</fullName>
    </submittedName>
</protein>
<sequence length="479" mass="51214">MSSKKGKETTGAAGQGGSGGRANHTELLNEKEFRDCFGIPNGVSIRLLEGDAMSTAKSGDNSICFSKEQFNTGLRLPLPSLFKQFLHYTQIPPALIHPNVVRLLMGCSVLDMLFSLDLSLLEVLFAYSIKKGKNDIYSFVSSLSSFQLVTSLPDSTKGAARGHVLVKGPWAGLTVHPDKPFAPNQSLKAPGKDRREKLVEWVEKASFDQLNKLFEIATDERSCETLLSAWLPKSPSYAQARRALLNQREEKRQEGTLRRAPGDKRPAPFPSASAPTGKKKKVPTKGIVIRSPASSGLPSISNDFVRIPSQNGSGPSMPAAKRLALLAGAETSVDQPGSPHLDADVAGASCPDPLPPTAPPMEEMGAERQGLPHCESSSLTLVPMKRATARRSRPARDLKSGISGRLQDRLLETIEVSCSSAQEGHPEGSQTKIAEKNPTVPVLVPDEGSPEEIQPAVNDGGPDPGEESHHNASSGGESS</sequence>
<feature type="compositionally biased region" description="Polar residues" evidence="1">
    <location>
        <begin position="417"/>
        <end position="432"/>
    </location>
</feature>
<comment type="caution">
    <text evidence="2">The sequence shown here is derived from an EMBL/GenBank/DDBJ whole genome shotgun (WGS) entry which is preliminary data.</text>
</comment>
<accession>A0A438CZT1</accession>
<feature type="region of interest" description="Disordered" evidence="1">
    <location>
        <begin position="246"/>
        <end position="283"/>
    </location>
</feature>
<feature type="region of interest" description="Disordered" evidence="1">
    <location>
        <begin position="1"/>
        <end position="23"/>
    </location>
</feature>
<feature type="region of interest" description="Disordered" evidence="1">
    <location>
        <begin position="417"/>
        <end position="479"/>
    </location>
</feature>
<evidence type="ECO:0000256" key="1">
    <source>
        <dbReference type="SAM" id="MobiDB-lite"/>
    </source>
</evidence>
<dbReference type="Proteomes" id="UP000288805">
    <property type="component" value="Unassembled WGS sequence"/>
</dbReference>